<evidence type="ECO:0000256" key="2">
    <source>
        <dbReference type="SAM" id="Phobius"/>
    </source>
</evidence>
<dbReference type="OrthoDB" id="9758229at2"/>
<keyword evidence="2" id="KW-1133">Transmembrane helix</keyword>
<name>A0A226X9V6_CABSO</name>
<organism evidence="6 7">
    <name type="scientific">Caballeronia sordidicola</name>
    <name type="common">Burkholderia sordidicola</name>
    <dbReference type="NCBI Taxonomy" id="196367"/>
    <lineage>
        <taxon>Bacteria</taxon>
        <taxon>Pseudomonadati</taxon>
        <taxon>Pseudomonadota</taxon>
        <taxon>Betaproteobacteria</taxon>
        <taxon>Burkholderiales</taxon>
        <taxon>Burkholderiaceae</taxon>
        <taxon>Caballeronia</taxon>
    </lineage>
</organism>
<feature type="transmembrane region" description="Helical" evidence="2">
    <location>
        <begin position="49"/>
        <end position="71"/>
    </location>
</feature>
<feature type="transmembrane region" description="Helical" evidence="2">
    <location>
        <begin position="366"/>
        <end position="386"/>
    </location>
</feature>
<dbReference type="InterPro" id="IPR048677">
    <property type="entry name" value="TssM1_hel"/>
</dbReference>
<dbReference type="Pfam" id="PF06761">
    <property type="entry name" value="IcmF-related"/>
    <property type="match status" value="1"/>
</dbReference>
<evidence type="ECO:0000259" key="5">
    <source>
        <dbReference type="Pfam" id="PF21070"/>
    </source>
</evidence>
<feature type="compositionally biased region" description="Low complexity" evidence="1">
    <location>
        <begin position="1175"/>
        <end position="1186"/>
    </location>
</feature>
<keyword evidence="2" id="KW-0812">Transmembrane</keyword>
<feature type="domain" description="Type VI secretion system component TssM1 helical" evidence="5">
    <location>
        <begin position="905"/>
        <end position="1011"/>
    </location>
</feature>
<dbReference type="EMBL" id="MTHB01000034">
    <property type="protein sequence ID" value="OXC79638.1"/>
    <property type="molecule type" value="Genomic_DNA"/>
</dbReference>
<reference evidence="7" key="1">
    <citation type="submission" date="2017-01" db="EMBL/GenBank/DDBJ databases">
        <title>Genome Analysis of Deinococcus marmoris KOPRI26562.</title>
        <authorList>
            <person name="Kim J.H."/>
            <person name="Oh H.-M."/>
        </authorList>
    </citation>
    <scope>NUCLEOTIDE SEQUENCE [LARGE SCALE GENOMIC DNA]</scope>
    <source>
        <strain evidence="7">PAMC 26633</strain>
    </source>
</reference>
<evidence type="ECO:0000259" key="4">
    <source>
        <dbReference type="Pfam" id="PF06761"/>
    </source>
</evidence>
<dbReference type="Pfam" id="PF06744">
    <property type="entry name" value="IcmF_C"/>
    <property type="match status" value="1"/>
</dbReference>
<dbReference type="Proteomes" id="UP000214720">
    <property type="component" value="Unassembled WGS sequence"/>
</dbReference>
<dbReference type="InterPro" id="IPR053156">
    <property type="entry name" value="T6SS_TssM-like"/>
</dbReference>
<feature type="transmembrane region" description="Helical" evidence="2">
    <location>
        <begin position="7"/>
        <end position="29"/>
    </location>
</feature>
<dbReference type="InterPro" id="IPR010623">
    <property type="entry name" value="IcmF_C"/>
</dbReference>
<feature type="region of interest" description="Disordered" evidence="1">
    <location>
        <begin position="1148"/>
        <end position="1224"/>
    </location>
</feature>
<evidence type="ECO:0000313" key="6">
    <source>
        <dbReference type="EMBL" id="OXC79638.1"/>
    </source>
</evidence>
<feature type="domain" description="IcmF-related" evidence="4">
    <location>
        <begin position="423"/>
        <end position="744"/>
    </location>
</feature>
<evidence type="ECO:0000259" key="3">
    <source>
        <dbReference type="Pfam" id="PF06744"/>
    </source>
</evidence>
<comment type="caution">
    <text evidence="6">The sequence shown here is derived from an EMBL/GenBank/DDBJ whole genome shotgun (WGS) entry which is preliminary data.</text>
</comment>
<sequence length="1224" mass="133555">MNEHKTLPVGLFIGIAIGIIFVALDIAAWVEGARHGWSLEIRIVVELCLLSALLLSIIFVKYFEAVLLWIASLRAARWLARFDMDKRAGVESGTSEDNKTHDRATALRDILRERHGCWWQYRDRWIAVTGDQPLIERLSPELAQNGYTISGDTVLLYATRVGEQVDTAWLDRIRRLRRWRPVDAIVAVVQAATTSEQPFDAGRTTQLLARNARALRWAAPAYLLNATEFKRETSSPDEAIGCTWSGRACTENIDASLRALTDNLADAGVLRLMKSRADRYPAELSQHIAQYGSALSGLVAQISQSRTWRNAVQGILFAPLSTKSTADALQDKLRAAEPHIATEGDFPRGVWQTIAAHSRRVHGRRVGFSLSMTTAWLLTGAAAIWITGAVVSGVNNRATIESAGDTLTQFSTVHDRTQSALTLNRLQKQIDTFEVRQHDGAPWYTRFGLNRDEALLTALWPAYGIASSRILIQPIQTRLEGKLQQLTSLSDAEIASGGKAQLEGAYATLKTYLMLARPEHADAPFLKAQLLATDEPARLASSTLSDGAWDDLRHRLIGFYTDHLREHAGPDGALRAITPDASLINATRQTIIGVIGLQNSTDVIYQQVLDENRSKYPPMSLATLLGETSSRGLFNTTATVAGVFTRAAWDERISKAIDEASEHRTVAGDWVMSDAKAITASTESLKAELRQRYFADYASAWQQFLNSIRWQPDTTLSGTIDQLTLLADPQRSPLAALVNVIVYQASAGAASQSLSDSLISKAQQLVGADEKDPSKVAPPQNAAPLAAAFGPVLRLSGSNLVGSGNADSNGKSAGQITATGKLSVPRYLERVTAMRLKLQQTMASRDPDAMSRTAAQAVLQGKTSDITDSRDYASRVAASLGEQWGGFGSLFEAPLEQTWQVVLQPAASNLNDTWRSGIVSDWDRLLKGRYPFADSDNDASLPEMARFMRIDNGVIAQFVTTQLAGIIERQGDRWVLAQGANHGALTVDPNFLAALNTLTRASAVLFPSGDANVRYELRAVATPEVIDVRFVLSGRELHYFNQKEEWMPFIWPGESLENITRLEWQTQQSGVRSAFDTQGRFGLIRLLERAKITPLDSARYLLSWTPDASLGVPLRVILRSDAGAGPLEVLTLRHFSLPSRIFLTGSAKDKSTGAPVRTLAGPPPLPPDALEAAEHAAMPLPGGKPSLSPPQPSQPASGASAMRAEMVSPQAAKAVVVKDDPWSN</sequence>
<gene>
    <name evidence="6" type="ORF">BSU04_05995</name>
</gene>
<dbReference type="PANTHER" id="PTHR36153">
    <property type="entry name" value="INNER MEMBRANE PROTEIN-RELATED"/>
    <property type="match status" value="1"/>
</dbReference>
<evidence type="ECO:0000313" key="7">
    <source>
        <dbReference type="Proteomes" id="UP000214720"/>
    </source>
</evidence>
<dbReference type="InterPro" id="IPR009612">
    <property type="entry name" value="IcmF-rel"/>
</dbReference>
<accession>A0A226X9V6</accession>
<feature type="domain" description="Type VI secretion system IcmF C-terminal" evidence="3">
    <location>
        <begin position="1016"/>
        <end position="1107"/>
    </location>
</feature>
<dbReference type="Pfam" id="PF21070">
    <property type="entry name" value="IcmF_helical"/>
    <property type="match status" value="1"/>
</dbReference>
<keyword evidence="2" id="KW-0472">Membrane</keyword>
<dbReference type="PANTHER" id="PTHR36153:SF1">
    <property type="entry name" value="TYPE VI SECRETION SYSTEM COMPONENT TSSM1"/>
    <property type="match status" value="1"/>
</dbReference>
<dbReference type="RefSeq" id="WP_089159683.1">
    <property type="nucleotide sequence ID" value="NZ_MTHB01000034.1"/>
</dbReference>
<protein>
    <submittedName>
        <fullName evidence="6">IcmF-related protein</fullName>
    </submittedName>
</protein>
<proteinExistence type="predicted"/>
<evidence type="ECO:0000256" key="1">
    <source>
        <dbReference type="SAM" id="MobiDB-lite"/>
    </source>
</evidence>
<dbReference type="AlphaFoldDB" id="A0A226X9V6"/>